<dbReference type="SMART" id="SM00220">
    <property type="entry name" value="S_TKc"/>
    <property type="match status" value="1"/>
</dbReference>
<evidence type="ECO:0000259" key="11">
    <source>
        <dbReference type="PROSITE" id="PS50011"/>
    </source>
</evidence>
<evidence type="ECO:0000256" key="4">
    <source>
        <dbReference type="ARBA" id="ARBA00022741"/>
    </source>
</evidence>
<dbReference type="EMBL" id="QLNQ01000030">
    <property type="protein sequence ID" value="RCK54898.1"/>
    <property type="molecule type" value="Genomic_DNA"/>
</dbReference>
<feature type="compositionally biased region" description="Basic and acidic residues" evidence="10">
    <location>
        <begin position="421"/>
        <end position="433"/>
    </location>
</feature>
<keyword evidence="6 7" id="KW-0067">ATP-binding</keyword>
<feature type="coiled-coil region" evidence="9">
    <location>
        <begin position="284"/>
        <end position="393"/>
    </location>
</feature>
<dbReference type="GO" id="GO:0005634">
    <property type="term" value="C:nucleus"/>
    <property type="evidence" value="ECO:0007669"/>
    <property type="project" value="TreeGrafter"/>
</dbReference>
<dbReference type="Gene3D" id="1.10.510.10">
    <property type="entry name" value="Transferase(Phosphotransferase) domain 1"/>
    <property type="match status" value="1"/>
</dbReference>
<dbReference type="Pfam" id="PF00069">
    <property type="entry name" value="Pkinase"/>
    <property type="match status" value="1"/>
</dbReference>
<evidence type="ECO:0000313" key="12">
    <source>
        <dbReference type="EMBL" id="RCK54898.1"/>
    </source>
</evidence>
<reference evidence="12 13" key="1">
    <citation type="submission" date="2018-06" db="EMBL/GenBank/DDBJ databases">
        <title>Whole genome sequencing of Candida tropicalis (genome annotated by CSBL at Korea University).</title>
        <authorList>
            <person name="Ahn J."/>
        </authorList>
    </citation>
    <scope>NUCLEOTIDE SEQUENCE [LARGE SCALE GENOMIC DNA]</scope>
    <source>
        <strain evidence="12 13">ATCC 20962</strain>
    </source>
</reference>
<accession>A0A367XMX2</accession>
<keyword evidence="4 7" id="KW-0547">Nucleotide-binding</keyword>
<dbReference type="EC" id="2.7.11.1" evidence="2"/>
<dbReference type="GO" id="GO:0004674">
    <property type="term" value="F:protein serine/threonine kinase activity"/>
    <property type="evidence" value="ECO:0007669"/>
    <property type="project" value="UniProtKB-KW"/>
</dbReference>
<evidence type="ECO:0000256" key="9">
    <source>
        <dbReference type="SAM" id="Coils"/>
    </source>
</evidence>
<evidence type="ECO:0000256" key="1">
    <source>
        <dbReference type="ARBA" id="ARBA00010886"/>
    </source>
</evidence>
<dbReference type="PROSITE" id="PS50011">
    <property type="entry name" value="PROTEIN_KINASE_DOM"/>
    <property type="match status" value="1"/>
</dbReference>
<dbReference type="GO" id="GO:0007059">
    <property type="term" value="P:chromosome segregation"/>
    <property type="evidence" value="ECO:0007669"/>
    <property type="project" value="TreeGrafter"/>
</dbReference>
<evidence type="ECO:0000256" key="3">
    <source>
        <dbReference type="ARBA" id="ARBA00022679"/>
    </source>
</evidence>
<keyword evidence="8" id="KW-0723">Serine/threonine-protein kinase</keyword>
<evidence type="ECO:0000256" key="10">
    <source>
        <dbReference type="SAM" id="MobiDB-lite"/>
    </source>
</evidence>
<sequence>MALIDEYETLEIIGKGSFGTVRKVRHKEDGLILVRKEIEYTSMTMQERNHIISELRILRELNHPHIVKYYRHDHIPEQKTIHIYMEYCEGGDLAKVIKNFKTNKDSIPEEFVWQVLVQVLLALHRCHYGVDADKVDLFNKTPEPKYTNSVIHRDIKPDNIFVGSCIKLGDFGLAKMLTAANDFAKTYVGTPYYMSPEVLLDNPYSPVCDIWSLGCVLYELCTLEPPFKAKTHLQLQAKIKRGVIQDIPDIYSSQLRGLIKQCITVDPTVRPSCFDLIDTLAVRFLRKEMELKDMSDNLDEYKKQLFKKSKDLKDASKDLDEFKQELIRKNDDLVRRSEDVVRRNEEVVRRNEELNKREKYLDKKQKELEKELIEDFEMRKQAIELEAKEVRMEYQREFNLVVEQEVKRRLDQLTRRPHGPRALEDVNQRSPLKERNTRVRITDSMERMSLEKRHTPGYDYPGAWR</sequence>
<comment type="caution">
    <text evidence="12">The sequence shown here is derived from an EMBL/GenBank/DDBJ whole genome shotgun (WGS) entry which is preliminary data.</text>
</comment>
<evidence type="ECO:0000256" key="2">
    <source>
        <dbReference type="ARBA" id="ARBA00012513"/>
    </source>
</evidence>
<dbReference type="InterPro" id="IPR050660">
    <property type="entry name" value="NEK_Ser/Thr_kinase"/>
</dbReference>
<gene>
    <name evidence="12" type="primary">nimA_1</name>
    <name evidence="12" type="ORF">Cantr_04449</name>
</gene>
<dbReference type="PROSITE" id="PS00108">
    <property type="entry name" value="PROTEIN_KINASE_ST"/>
    <property type="match status" value="1"/>
</dbReference>
<dbReference type="STRING" id="5486.A0A367XMX2"/>
<keyword evidence="5 12" id="KW-0418">Kinase</keyword>
<dbReference type="PANTHER" id="PTHR43671:SF13">
    <property type="entry name" value="SERINE_THREONINE-PROTEIN KINASE NEK2"/>
    <property type="match status" value="1"/>
</dbReference>
<dbReference type="InterPro" id="IPR008271">
    <property type="entry name" value="Ser/Thr_kinase_AS"/>
</dbReference>
<keyword evidence="13" id="KW-1185">Reference proteome</keyword>
<evidence type="ECO:0000313" key="13">
    <source>
        <dbReference type="Proteomes" id="UP000253472"/>
    </source>
</evidence>
<evidence type="ECO:0000256" key="6">
    <source>
        <dbReference type="ARBA" id="ARBA00022840"/>
    </source>
</evidence>
<dbReference type="OrthoDB" id="10250725at2759"/>
<organism evidence="12 13">
    <name type="scientific">Candida viswanathii</name>
    <dbReference type="NCBI Taxonomy" id="5486"/>
    <lineage>
        <taxon>Eukaryota</taxon>
        <taxon>Fungi</taxon>
        <taxon>Dikarya</taxon>
        <taxon>Ascomycota</taxon>
        <taxon>Saccharomycotina</taxon>
        <taxon>Pichiomycetes</taxon>
        <taxon>Debaryomycetaceae</taxon>
        <taxon>Candida/Lodderomyces clade</taxon>
        <taxon>Candida</taxon>
    </lineage>
</organism>
<dbReference type="GO" id="GO:0044732">
    <property type="term" value="C:mitotic spindle pole body"/>
    <property type="evidence" value="ECO:0007669"/>
    <property type="project" value="TreeGrafter"/>
</dbReference>
<dbReference type="AlphaFoldDB" id="A0A367XMX2"/>
<dbReference type="InterPro" id="IPR011009">
    <property type="entry name" value="Kinase-like_dom_sf"/>
</dbReference>
<dbReference type="InterPro" id="IPR000719">
    <property type="entry name" value="Prot_kinase_dom"/>
</dbReference>
<proteinExistence type="inferred from homology"/>
<dbReference type="GO" id="GO:0030447">
    <property type="term" value="P:filamentous growth"/>
    <property type="evidence" value="ECO:0007669"/>
    <property type="project" value="UniProtKB-ARBA"/>
</dbReference>
<feature type="domain" description="Protein kinase" evidence="11">
    <location>
        <begin position="7"/>
        <end position="285"/>
    </location>
</feature>
<dbReference type="PROSITE" id="PS00107">
    <property type="entry name" value="PROTEIN_KINASE_ATP"/>
    <property type="match status" value="1"/>
</dbReference>
<dbReference type="Proteomes" id="UP000253472">
    <property type="component" value="Unassembled WGS sequence"/>
</dbReference>
<evidence type="ECO:0000256" key="7">
    <source>
        <dbReference type="PROSITE-ProRule" id="PRU10141"/>
    </source>
</evidence>
<evidence type="ECO:0000256" key="8">
    <source>
        <dbReference type="RuleBase" id="RU000304"/>
    </source>
</evidence>
<feature type="binding site" evidence="7">
    <location>
        <position position="36"/>
    </location>
    <ligand>
        <name>ATP</name>
        <dbReference type="ChEBI" id="CHEBI:30616"/>
    </ligand>
</feature>
<dbReference type="GO" id="GO:0005737">
    <property type="term" value="C:cytoplasm"/>
    <property type="evidence" value="ECO:0007669"/>
    <property type="project" value="TreeGrafter"/>
</dbReference>
<protein>
    <recommendedName>
        <fullName evidence="2">non-specific serine/threonine protein kinase</fullName>
        <ecNumber evidence="2">2.7.11.1</ecNumber>
    </recommendedName>
</protein>
<dbReference type="GO" id="GO:0005524">
    <property type="term" value="F:ATP binding"/>
    <property type="evidence" value="ECO:0007669"/>
    <property type="project" value="UniProtKB-UniRule"/>
</dbReference>
<dbReference type="InterPro" id="IPR017441">
    <property type="entry name" value="Protein_kinase_ATP_BS"/>
</dbReference>
<dbReference type="CDD" id="cd08217">
    <property type="entry name" value="STKc_Nek2"/>
    <property type="match status" value="1"/>
</dbReference>
<keyword evidence="3" id="KW-0808">Transferase</keyword>
<evidence type="ECO:0000256" key="5">
    <source>
        <dbReference type="ARBA" id="ARBA00022777"/>
    </source>
</evidence>
<feature type="region of interest" description="Disordered" evidence="10">
    <location>
        <begin position="414"/>
        <end position="433"/>
    </location>
</feature>
<dbReference type="PANTHER" id="PTHR43671">
    <property type="entry name" value="SERINE/THREONINE-PROTEIN KINASE NEK"/>
    <property type="match status" value="1"/>
</dbReference>
<comment type="similarity">
    <text evidence="1">Belongs to the protein kinase superfamily. NEK Ser/Thr protein kinase family. NIMA subfamily.</text>
</comment>
<name>A0A367XMX2_9ASCO</name>
<keyword evidence="9" id="KW-0175">Coiled coil</keyword>
<dbReference type="SUPFAM" id="SSF56112">
    <property type="entry name" value="Protein kinase-like (PK-like)"/>
    <property type="match status" value="1"/>
</dbReference>
<dbReference type="Gene3D" id="3.30.200.20">
    <property type="entry name" value="Phosphorylase Kinase, domain 1"/>
    <property type="match status" value="2"/>
</dbReference>